<dbReference type="EMBL" id="QZEZ01000007">
    <property type="protein sequence ID" value="RJK94267.1"/>
    <property type="molecule type" value="Genomic_DNA"/>
</dbReference>
<dbReference type="RefSeq" id="WP_119951276.1">
    <property type="nucleotide sequence ID" value="NZ_QZEZ01000007.1"/>
</dbReference>
<comment type="caution">
    <text evidence="1">The sequence shown here is derived from an EMBL/GenBank/DDBJ whole genome shotgun (WGS) entry which is preliminary data.</text>
</comment>
<dbReference type="PANTHER" id="PTHR45947:SF3">
    <property type="entry name" value="SULFOQUINOVOSYL TRANSFERASE SQD2"/>
    <property type="match status" value="1"/>
</dbReference>
<sequence>MRIVQVATFVGPRSGGIRTVLRHLAEGYAAAGHDVVQVVPGPQPALEHRPWGAVVTVPAPPVPGTGYRVVVRPAAVERLLERLAPDRVEVHDRTTLRGLGDWARGHGARSLVVSHERLDRVLRQWVPALPVPAAERAADRSNASLAASYDRVVCTTRWAGEEFARLGVPPATVPLGVELDRFHPDRASREVRAVAAPAGEALLLTASRLSREKRPDLAVDAAAELARRGRPVRLVVAGDGACRRALARRARGLPVRLVGFLDDRDALARLLATADVVLAPGPVETFGLAALEALASGTPVVAHEASAVGEVLAAGAGLTAAGTPSALADAVEAVLDGAASGAAARARAEAFPWERTVAGFLDLHREHGLPAPVPAPRPAPVPVR</sequence>
<proteinExistence type="predicted"/>
<dbReference type="InterPro" id="IPR050194">
    <property type="entry name" value="Glycosyltransferase_grp1"/>
</dbReference>
<evidence type="ECO:0000313" key="1">
    <source>
        <dbReference type="EMBL" id="RJK94267.1"/>
    </source>
</evidence>
<dbReference type="SUPFAM" id="SSF53756">
    <property type="entry name" value="UDP-Glycosyltransferase/glycogen phosphorylase"/>
    <property type="match status" value="1"/>
</dbReference>
<dbReference type="Gene3D" id="3.40.50.2000">
    <property type="entry name" value="Glycogen Phosphorylase B"/>
    <property type="match status" value="2"/>
</dbReference>
<name>A0A3A3Z1J5_9ACTN</name>
<dbReference type="OrthoDB" id="9809227at2"/>
<dbReference type="Proteomes" id="UP000265614">
    <property type="component" value="Unassembled WGS sequence"/>
</dbReference>
<keyword evidence="1" id="KW-0808">Transferase</keyword>
<protein>
    <submittedName>
        <fullName evidence="1">Glycosyltransferase</fullName>
    </submittedName>
</protein>
<keyword evidence="2" id="KW-1185">Reference proteome</keyword>
<dbReference type="Pfam" id="PF20706">
    <property type="entry name" value="GT4-conflict"/>
    <property type="match status" value="1"/>
</dbReference>
<reference evidence="1 2" key="1">
    <citation type="submission" date="2018-09" db="EMBL/GenBank/DDBJ databases">
        <title>YIM 75000 draft genome.</title>
        <authorList>
            <person name="Tang S."/>
            <person name="Feng Y."/>
        </authorList>
    </citation>
    <scope>NUCLEOTIDE SEQUENCE [LARGE SCALE GENOMIC DNA]</scope>
    <source>
        <strain evidence="1 2">YIM 75000</strain>
    </source>
</reference>
<evidence type="ECO:0000313" key="2">
    <source>
        <dbReference type="Proteomes" id="UP000265614"/>
    </source>
</evidence>
<accession>A0A3A3Z1J5</accession>
<dbReference type="AlphaFoldDB" id="A0A3A3Z1J5"/>
<organism evidence="1 2">
    <name type="scientific">Vallicoccus soli</name>
    <dbReference type="NCBI Taxonomy" id="2339232"/>
    <lineage>
        <taxon>Bacteria</taxon>
        <taxon>Bacillati</taxon>
        <taxon>Actinomycetota</taxon>
        <taxon>Actinomycetes</taxon>
        <taxon>Motilibacterales</taxon>
        <taxon>Vallicoccaceae</taxon>
        <taxon>Vallicoccus</taxon>
    </lineage>
</organism>
<dbReference type="GO" id="GO:0016757">
    <property type="term" value="F:glycosyltransferase activity"/>
    <property type="evidence" value="ECO:0007669"/>
    <property type="project" value="TreeGrafter"/>
</dbReference>
<dbReference type="PANTHER" id="PTHR45947">
    <property type="entry name" value="SULFOQUINOVOSYL TRANSFERASE SQD2"/>
    <property type="match status" value="1"/>
</dbReference>
<gene>
    <name evidence="1" type="ORF">D5H78_14875</name>
</gene>